<protein>
    <recommendedName>
        <fullName evidence="5">Secreted protein</fullName>
    </recommendedName>
</protein>
<evidence type="ECO:0008006" key="5">
    <source>
        <dbReference type="Google" id="ProtNLM"/>
    </source>
</evidence>
<dbReference type="Proteomes" id="UP000198802">
    <property type="component" value="Unassembled WGS sequence"/>
</dbReference>
<sequence>MSRRRRALLGPALVIGLAALVLPAGCGGDSESPQVASVANGATTAPAAGTDRDSQIRRYRDCLVTNGVTLLDQPTEEGMPQIDKVRTNLGVVDAASQKCRSLLQAVFDAERPDQDAIENQRKLAECIRGRGVPDYPDPDPVTGESRVSDQFAARIKDDPNVASAVLACQQQVNPSSTGGTVGG</sequence>
<dbReference type="RefSeq" id="WP_131799441.1">
    <property type="nucleotide sequence ID" value="NZ_FAOZ01000005.1"/>
</dbReference>
<reference evidence="4" key="1">
    <citation type="submission" date="2015-11" db="EMBL/GenBank/DDBJ databases">
        <authorList>
            <person name="Varghese N."/>
        </authorList>
    </citation>
    <scope>NUCLEOTIDE SEQUENCE [LARGE SCALE GENOMIC DNA]</scope>
    <source>
        <strain evidence="4">DSM 45899</strain>
    </source>
</reference>
<accession>A0A0S4QIX0</accession>
<feature type="region of interest" description="Disordered" evidence="1">
    <location>
        <begin position="31"/>
        <end position="53"/>
    </location>
</feature>
<evidence type="ECO:0000256" key="2">
    <source>
        <dbReference type="SAM" id="SignalP"/>
    </source>
</evidence>
<dbReference type="AlphaFoldDB" id="A0A0S4QIX0"/>
<feature type="chain" id="PRO_5038740812" description="Secreted protein" evidence="2">
    <location>
        <begin position="27"/>
        <end position="183"/>
    </location>
</feature>
<proteinExistence type="predicted"/>
<evidence type="ECO:0000313" key="4">
    <source>
        <dbReference type="Proteomes" id="UP000198802"/>
    </source>
</evidence>
<feature type="signal peptide" evidence="2">
    <location>
        <begin position="1"/>
        <end position="26"/>
    </location>
</feature>
<feature type="compositionally biased region" description="Low complexity" evidence="1">
    <location>
        <begin position="36"/>
        <end position="49"/>
    </location>
</feature>
<evidence type="ECO:0000313" key="3">
    <source>
        <dbReference type="EMBL" id="CUU55504.1"/>
    </source>
</evidence>
<keyword evidence="4" id="KW-1185">Reference proteome</keyword>
<dbReference type="EMBL" id="FAOZ01000005">
    <property type="protein sequence ID" value="CUU55504.1"/>
    <property type="molecule type" value="Genomic_DNA"/>
</dbReference>
<gene>
    <name evidence="3" type="ORF">Ga0074812_105155</name>
</gene>
<organism evidence="3 4">
    <name type="scientific">Parafrankia irregularis</name>
    <dbReference type="NCBI Taxonomy" id="795642"/>
    <lineage>
        <taxon>Bacteria</taxon>
        <taxon>Bacillati</taxon>
        <taxon>Actinomycetota</taxon>
        <taxon>Actinomycetes</taxon>
        <taxon>Frankiales</taxon>
        <taxon>Frankiaceae</taxon>
        <taxon>Parafrankia</taxon>
    </lineage>
</organism>
<evidence type="ECO:0000256" key="1">
    <source>
        <dbReference type="SAM" id="MobiDB-lite"/>
    </source>
</evidence>
<keyword evidence="2" id="KW-0732">Signal</keyword>
<name>A0A0S4QIX0_9ACTN</name>